<keyword evidence="12" id="KW-1185">Reference proteome</keyword>
<dbReference type="InterPro" id="IPR001789">
    <property type="entry name" value="Sig_transdc_resp-reg_receiver"/>
</dbReference>
<keyword evidence="8" id="KW-0812">Transmembrane</keyword>
<name>I7LZD8_TETTS</name>
<dbReference type="PRINTS" id="PR00344">
    <property type="entry name" value="BCTRLSENSOR"/>
</dbReference>
<evidence type="ECO:0000256" key="6">
    <source>
        <dbReference type="PROSITE-ProRule" id="PRU00169"/>
    </source>
</evidence>
<feature type="compositionally biased region" description="Polar residues" evidence="7">
    <location>
        <begin position="822"/>
        <end position="833"/>
    </location>
</feature>
<dbReference type="EC" id="2.7.13.3" evidence="2"/>
<dbReference type="eggNOG" id="KOG0519">
    <property type="taxonomic scope" value="Eukaryota"/>
</dbReference>
<dbReference type="GO" id="GO:0009927">
    <property type="term" value="F:histidine phosphotransfer kinase activity"/>
    <property type="evidence" value="ECO:0007669"/>
    <property type="project" value="TreeGrafter"/>
</dbReference>
<dbReference type="Proteomes" id="UP000009168">
    <property type="component" value="Unassembled WGS sequence"/>
</dbReference>
<keyword evidence="3 6" id="KW-0597">Phosphoprotein</keyword>
<dbReference type="InterPro" id="IPR003594">
    <property type="entry name" value="HATPase_dom"/>
</dbReference>
<dbReference type="InterPro" id="IPR004358">
    <property type="entry name" value="Sig_transdc_His_kin-like_C"/>
</dbReference>
<dbReference type="GeneID" id="7836773"/>
<feature type="region of interest" description="Disordered" evidence="7">
    <location>
        <begin position="166"/>
        <end position="188"/>
    </location>
</feature>
<feature type="transmembrane region" description="Helical" evidence="8">
    <location>
        <begin position="81"/>
        <end position="101"/>
    </location>
</feature>
<dbReference type="STRING" id="312017.I7LZD8"/>
<dbReference type="PANTHER" id="PTHR43047:SF72">
    <property type="entry name" value="OSMOSENSING HISTIDINE PROTEIN KINASE SLN1"/>
    <property type="match status" value="1"/>
</dbReference>
<proteinExistence type="predicted"/>
<dbReference type="SUPFAM" id="SSF55874">
    <property type="entry name" value="ATPase domain of HSP90 chaperone/DNA topoisomerase II/histidine kinase"/>
    <property type="match status" value="1"/>
</dbReference>
<dbReference type="GO" id="GO:0005886">
    <property type="term" value="C:plasma membrane"/>
    <property type="evidence" value="ECO:0007669"/>
    <property type="project" value="TreeGrafter"/>
</dbReference>
<keyword evidence="8" id="KW-0472">Membrane</keyword>
<dbReference type="RefSeq" id="XP_001030987.2">
    <property type="nucleotide sequence ID" value="XM_001030987.2"/>
</dbReference>
<dbReference type="Gene3D" id="3.30.565.10">
    <property type="entry name" value="Histidine kinase-like ATPase, C-terminal domain"/>
    <property type="match status" value="1"/>
</dbReference>
<evidence type="ECO:0000256" key="5">
    <source>
        <dbReference type="ARBA" id="ARBA00022777"/>
    </source>
</evidence>
<gene>
    <name evidence="11" type="ORF">TTHERM_00947510</name>
</gene>
<dbReference type="CDD" id="cd00082">
    <property type="entry name" value="HisKA"/>
    <property type="match status" value="1"/>
</dbReference>
<dbReference type="SMART" id="SM00448">
    <property type="entry name" value="REC"/>
    <property type="match status" value="1"/>
</dbReference>
<feature type="region of interest" description="Disordered" evidence="7">
    <location>
        <begin position="820"/>
        <end position="843"/>
    </location>
</feature>
<dbReference type="SUPFAM" id="SSF52172">
    <property type="entry name" value="CheY-like"/>
    <property type="match status" value="1"/>
</dbReference>
<dbReference type="PROSITE" id="PS50110">
    <property type="entry name" value="RESPONSE_REGULATORY"/>
    <property type="match status" value="1"/>
</dbReference>
<dbReference type="Pfam" id="PF02518">
    <property type="entry name" value="HATPase_c"/>
    <property type="match status" value="1"/>
</dbReference>
<comment type="catalytic activity">
    <reaction evidence="1">
        <text>ATP + protein L-histidine = ADP + protein N-phospho-L-histidine.</text>
        <dbReference type="EC" id="2.7.13.3"/>
    </reaction>
</comment>
<feature type="domain" description="Histidine kinase" evidence="9">
    <location>
        <begin position="1141"/>
        <end position="1370"/>
    </location>
</feature>
<dbReference type="SMART" id="SM00388">
    <property type="entry name" value="HisKA"/>
    <property type="match status" value="1"/>
</dbReference>
<feature type="domain" description="Response regulatory" evidence="10">
    <location>
        <begin position="1660"/>
        <end position="1790"/>
    </location>
</feature>
<dbReference type="SUPFAM" id="SSF47384">
    <property type="entry name" value="Homodimeric domain of signal transducing histidine kinase"/>
    <property type="match status" value="1"/>
</dbReference>
<feature type="modified residue" description="4-aspartylphosphate" evidence="6">
    <location>
        <position position="1717"/>
    </location>
</feature>
<keyword evidence="8" id="KW-1133">Transmembrane helix</keyword>
<dbReference type="InterPro" id="IPR036890">
    <property type="entry name" value="HATPase_C_sf"/>
</dbReference>
<evidence type="ECO:0000259" key="10">
    <source>
        <dbReference type="PROSITE" id="PS50110"/>
    </source>
</evidence>
<dbReference type="Pfam" id="PF00512">
    <property type="entry name" value="HisKA"/>
    <property type="match status" value="1"/>
</dbReference>
<dbReference type="EMBL" id="GG662452">
    <property type="protein sequence ID" value="EAR83324.2"/>
    <property type="molecule type" value="Genomic_DNA"/>
</dbReference>
<evidence type="ECO:0000256" key="7">
    <source>
        <dbReference type="SAM" id="MobiDB-lite"/>
    </source>
</evidence>
<evidence type="ECO:0000313" key="12">
    <source>
        <dbReference type="Proteomes" id="UP000009168"/>
    </source>
</evidence>
<feature type="transmembrane region" description="Helical" evidence="8">
    <location>
        <begin position="264"/>
        <end position="283"/>
    </location>
</feature>
<dbReference type="SMART" id="SM00387">
    <property type="entry name" value="HATPase_c"/>
    <property type="match status" value="1"/>
</dbReference>
<dbReference type="PANTHER" id="PTHR43047">
    <property type="entry name" value="TWO-COMPONENT HISTIDINE PROTEIN KINASE"/>
    <property type="match status" value="1"/>
</dbReference>
<evidence type="ECO:0000259" key="9">
    <source>
        <dbReference type="PROSITE" id="PS50109"/>
    </source>
</evidence>
<dbReference type="Gene3D" id="3.40.50.2300">
    <property type="match status" value="1"/>
</dbReference>
<dbReference type="OrthoDB" id="2015534at2759"/>
<evidence type="ECO:0000256" key="4">
    <source>
        <dbReference type="ARBA" id="ARBA00022679"/>
    </source>
</evidence>
<evidence type="ECO:0000313" key="11">
    <source>
        <dbReference type="EMBL" id="EAR83324.2"/>
    </source>
</evidence>
<feature type="transmembrane region" description="Helical" evidence="8">
    <location>
        <begin position="200"/>
        <end position="221"/>
    </location>
</feature>
<organism evidence="11 12">
    <name type="scientific">Tetrahymena thermophila (strain SB210)</name>
    <dbReference type="NCBI Taxonomy" id="312017"/>
    <lineage>
        <taxon>Eukaryota</taxon>
        <taxon>Sar</taxon>
        <taxon>Alveolata</taxon>
        <taxon>Ciliophora</taxon>
        <taxon>Intramacronucleata</taxon>
        <taxon>Oligohymenophorea</taxon>
        <taxon>Hymenostomatida</taxon>
        <taxon>Tetrahymenina</taxon>
        <taxon>Tetrahymenidae</taxon>
        <taxon>Tetrahymena</taxon>
    </lineage>
</organism>
<keyword evidence="5 11" id="KW-0418">Kinase</keyword>
<feature type="region of interest" description="Disordered" evidence="7">
    <location>
        <begin position="704"/>
        <end position="725"/>
    </location>
</feature>
<evidence type="ECO:0000256" key="2">
    <source>
        <dbReference type="ARBA" id="ARBA00012438"/>
    </source>
</evidence>
<keyword evidence="4" id="KW-0808">Transferase</keyword>
<evidence type="ECO:0000256" key="8">
    <source>
        <dbReference type="SAM" id="Phobius"/>
    </source>
</evidence>
<evidence type="ECO:0000256" key="3">
    <source>
        <dbReference type="ARBA" id="ARBA00022553"/>
    </source>
</evidence>
<dbReference type="PROSITE" id="PS50109">
    <property type="entry name" value="HIS_KIN"/>
    <property type="match status" value="1"/>
</dbReference>
<dbReference type="Pfam" id="PF00072">
    <property type="entry name" value="Response_reg"/>
    <property type="match status" value="1"/>
</dbReference>
<sequence>MIWDLKQMKGNEYQDKSNIENSLDRRKNYDQKFRQNWQSILKSVGLRARKFQVYFLFIMLTAQGIVFIIEATSDQIDIPKLIGGIYLISLSFFWFLILFYLRRKKKNLILHQQKSSCFSQKSPNHNRQLQQMNSSIPQNLRISQQIQNQNQQETKSIFQQASFINKQPQRNQNSRSSCKIQQKERNSVDLKENNHKKSGYYLLVRDLLIIVFSTPAVIYIYEYFLDSIQKSQRSNEQEYCPAFWTGVLTLFSFKLFISRLKIPFMQIIYFLSGYSYFIVKYWICCGFKPDTIVISLIILFHQVTLQATDIFKVRVYSFFKKYSKHQILFEALRLTVEQGDPKSDLENDLATRFIKLQSQHKRENEIPLNYTPKHKISQSIQLAQQNSIQNKSQQFNPQQINDYQASKAVMIDKNQSGTSFMNNTSYPLRRQGTFNQRINDLKMSGFYSQLFSLIPVGVAIISSGKNLLYASTQMLQMLNCQDEQKALKILLNLNTNAQKSTQFNAAAEEEIESEDDQQYLNGQTDYTSSINANYNSIFNGYNNSDKKQKKEIDVSNNRFTPPQLNQKSQNGFQMNNQSIRDNSAIPSGLVEEERSSRYMIDEEEDNSRIRRISMNAQNMNGQSYSNNNSIVHVNNPNYRTISYSQQHGSFKEQQQIMNIMKSPQNSVNETMIEIGTERNNLINYNLQNTDKQQIIPVQPIITSHAQHSQNNPSKKIVKKSSQNLSSNKELNDRWITDDNALVHQAQQSQSQLYMGRTSYTNIPTKHLQQNHQPQLYQQQQQDSLGDTDKQIIEEDELGQTQSIINPELQLNELQFQRPEYSKMNSPKSGVESTSQKKRGSGIMRNNLRQMSYMKYTNDNASDNKTEAQQREESVLNILNIMLGWQDQQQQNNHTPCLQNQQVSSAKIKSQKKIINQQMYYTSNSVEPDIINSPQAASIGHQVQSTTYGKGLSYNQSTMASHSLNQIQAKQQQESIQTINNELISNSLAKQLDVNREKQPTVKINQQLQSDTEQAQQEEQNPFQDQINAKQIPCQNNVPSAAALSSNNTCKKKQGDDAKDFDELLKQKQQLGYIQQEGNVSTMQIEYLGEQYILKIIIHQVIVGSSGEQQKVAMIVMEKMWQDFMIKKVEDLIKQKMQLFGSLSHELRTPLNCSISMMEVLQNIAQSEQNHQSQLLNYIQPALNSNKLLLNMINDILDFVQLENGSFKFGYVEFDLQNLLKECVSLVQIQAKMKNLTIACYFDPQTPKIIKSDPNRIRQVILNFLSNALKFTIAGHIIVYASAHKGIQEVTIGVKDTGIGINQENINEIFKIFNKIDLGNNSKLNLQGCGVGLALSNSIARALGPQDNQGIQVQSEKNHGSNFSFVVQNQNPPISNKEEDIYENEDVSNERLFANFSIIRPQVTQINKDKDLLQHFQTKRRHSNISLNSNQANIKGSIRQTRLQSQTSNSNQITNSISNSIINGCQNNNNNIQQINYNHNNHAKTLTNLNTACKDGQNDGMSFSSDNSLQINAADQNLKMRSISLTQISLSQRKNIINSYSSVAQEQQSPKDFQQKPKQAHHYFYNNNNSTIGNPQSPSRNHSQYGQMSFVNVMSVGEKKVSLLETIKSKDFQDMHLLDHQKYESPAGFNSYYEEKDSQVIKRSLECIQNNIIQFGCNCPQILIVDDQEFNLFSLSQLLKQFYGIISDTAINFPQVMEKIQSKLNSKCCKTYRIIFMDINMPQKSGYEVAREIKFFYNNNEILEQIKPTIIACSAYNGEEDKKKAYTHGMVDFVTKPIMKAALDAIISKYYDSTSLIPQQLLNN</sequence>
<dbReference type="InterPro" id="IPR036097">
    <property type="entry name" value="HisK_dim/P_sf"/>
</dbReference>
<evidence type="ECO:0000256" key="1">
    <source>
        <dbReference type="ARBA" id="ARBA00000085"/>
    </source>
</evidence>
<dbReference type="InterPro" id="IPR003661">
    <property type="entry name" value="HisK_dim/P_dom"/>
</dbReference>
<feature type="transmembrane region" description="Helical" evidence="8">
    <location>
        <begin position="51"/>
        <end position="69"/>
    </location>
</feature>
<dbReference type="KEGG" id="tet:TTHERM_00947510"/>
<dbReference type="InterPro" id="IPR011006">
    <property type="entry name" value="CheY-like_superfamily"/>
</dbReference>
<protein>
    <recommendedName>
        <fullName evidence="2">histidine kinase</fullName>
        <ecNumber evidence="2">2.7.13.3</ecNumber>
    </recommendedName>
</protein>
<accession>I7LZD8</accession>
<dbReference type="Gene3D" id="1.10.287.130">
    <property type="match status" value="1"/>
</dbReference>
<feature type="compositionally biased region" description="Polar residues" evidence="7">
    <location>
        <begin position="166"/>
        <end position="180"/>
    </location>
</feature>
<dbReference type="CDD" id="cd17546">
    <property type="entry name" value="REC_hyHK_CKI1_RcsC-like"/>
    <property type="match status" value="1"/>
</dbReference>
<dbReference type="GO" id="GO:0000155">
    <property type="term" value="F:phosphorelay sensor kinase activity"/>
    <property type="evidence" value="ECO:0007669"/>
    <property type="project" value="InterPro"/>
</dbReference>
<reference evidence="12" key="1">
    <citation type="journal article" date="2006" name="PLoS Biol.">
        <title>Macronuclear genome sequence of the ciliate Tetrahymena thermophila, a model eukaryote.</title>
        <authorList>
            <person name="Eisen J.A."/>
            <person name="Coyne R.S."/>
            <person name="Wu M."/>
            <person name="Wu D."/>
            <person name="Thiagarajan M."/>
            <person name="Wortman J.R."/>
            <person name="Badger J.H."/>
            <person name="Ren Q."/>
            <person name="Amedeo P."/>
            <person name="Jones K.M."/>
            <person name="Tallon L.J."/>
            <person name="Delcher A.L."/>
            <person name="Salzberg S.L."/>
            <person name="Silva J.C."/>
            <person name="Haas B.J."/>
            <person name="Majoros W.H."/>
            <person name="Farzad M."/>
            <person name="Carlton J.M."/>
            <person name="Smith R.K. Jr."/>
            <person name="Garg J."/>
            <person name="Pearlman R.E."/>
            <person name="Karrer K.M."/>
            <person name="Sun L."/>
            <person name="Manning G."/>
            <person name="Elde N.C."/>
            <person name="Turkewitz A.P."/>
            <person name="Asai D.J."/>
            <person name="Wilkes D.E."/>
            <person name="Wang Y."/>
            <person name="Cai H."/>
            <person name="Collins K."/>
            <person name="Stewart B.A."/>
            <person name="Lee S.R."/>
            <person name="Wilamowska K."/>
            <person name="Weinberg Z."/>
            <person name="Ruzzo W.L."/>
            <person name="Wloga D."/>
            <person name="Gaertig J."/>
            <person name="Frankel J."/>
            <person name="Tsao C.-C."/>
            <person name="Gorovsky M.A."/>
            <person name="Keeling P.J."/>
            <person name="Waller R.F."/>
            <person name="Patron N.J."/>
            <person name="Cherry J.M."/>
            <person name="Stover N.A."/>
            <person name="Krieger C.J."/>
            <person name="del Toro C."/>
            <person name="Ryder H.F."/>
            <person name="Williamson S.C."/>
            <person name="Barbeau R.A."/>
            <person name="Hamilton E.P."/>
            <person name="Orias E."/>
        </authorList>
    </citation>
    <scope>NUCLEOTIDE SEQUENCE [LARGE SCALE GENOMIC DNA]</scope>
    <source>
        <strain evidence="12">SB210</strain>
    </source>
</reference>
<dbReference type="InterPro" id="IPR005467">
    <property type="entry name" value="His_kinase_dom"/>
</dbReference>
<dbReference type="InParanoid" id="I7LZD8"/>